<organism evidence="3 4">
    <name type="scientific">Paraburkholderia steynii</name>
    <dbReference type="NCBI Taxonomy" id="1245441"/>
    <lineage>
        <taxon>Bacteria</taxon>
        <taxon>Pseudomonadati</taxon>
        <taxon>Pseudomonadota</taxon>
        <taxon>Betaproteobacteria</taxon>
        <taxon>Burkholderiales</taxon>
        <taxon>Burkholderiaceae</taxon>
        <taxon>Paraburkholderia</taxon>
    </lineage>
</organism>
<keyword evidence="2" id="KW-1133">Transmembrane helix</keyword>
<feature type="region of interest" description="Disordered" evidence="1">
    <location>
        <begin position="269"/>
        <end position="292"/>
    </location>
</feature>
<feature type="transmembrane region" description="Helical" evidence="2">
    <location>
        <begin position="88"/>
        <end position="109"/>
    </location>
</feature>
<name>A0A4R0X5T4_9BURK</name>
<dbReference type="AlphaFoldDB" id="A0A4R0X5T4"/>
<reference evidence="3 4" key="1">
    <citation type="submission" date="2017-02" db="EMBL/GenBank/DDBJ databases">
        <title>Paraburkholderia sophoroidis sp. nov. and Paraburkholderia steynii sp. nov. rhizobial symbionts of the fynbos legume Hypocalyptus sophoroides.</title>
        <authorList>
            <person name="Steenkamp E.T."/>
            <person name="Beukes C.W."/>
            <person name="Van Zyl E."/>
            <person name="Avontuur J."/>
            <person name="Chan W.Y."/>
            <person name="Hassen A."/>
            <person name="Palmer M."/>
            <person name="Mthombeni L."/>
            <person name="Phalane F."/>
            <person name="Sereme K."/>
            <person name="Venter S.N."/>
        </authorList>
    </citation>
    <scope>NUCLEOTIDE SEQUENCE [LARGE SCALE GENOMIC DNA]</scope>
    <source>
        <strain evidence="3 4">HC1.1ba</strain>
    </source>
</reference>
<evidence type="ECO:0000313" key="3">
    <source>
        <dbReference type="EMBL" id="TCG04162.1"/>
    </source>
</evidence>
<feature type="transmembrane region" description="Helical" evidence="2">
    <location>
        <begin position="139"/>
        <end position="157"/>
    </location>
</feature>
<evidence type="ECO:0000256" key="2">
    <source>
        <dbReference type="SAM" id="Phobius"/>
    </source>
</evidence>
<accession>A0A4R0X5T4</accession>
<keyword evidence="2" id="KW-0812">Transmembrane</keyword>
<sequence>MIATAILVAVVLLAWRSASKKVDVPLASPTARVRQWKTIFLDMDSCTYSLSRLQLVIWTFVALFGWVYLSVARSLIQGMVTFSDIPSGLPGVLLVSVGTSIAATGVASVKGGKSSGPFSPSFSDFYSVGGIIAPERAQFFLWTIVGAVGFVVFTLALDPAKITDLPTLPDGFLQLAGISAFGYVGGKVVRKTGPILKGVRGVRDQHVATTVAWTLTGSGLAKNASFAYKTGTGNTAPTETAFYDATVQADDADQDGDATLFKKLNVTTTNTPDAAAPPDQPTGGTPAQGQNTAHPVRLFVVINPDGQRAEWPY</sequence>
<dbReference type="Proteomes" id="UP000294200">
    <property type="component" value="Unassembled WGS sequence"/>
</dbReference>
<dbReference type="EMBL" id="MWML01000282">
    <property type="protein sequence ID" value="TCG04162.1"/>
    <property type="molecule type" value="Genomic_DNA"/>
</dbReference>
<proteinExistence type="predicted"/>
<keyword evidence="2" id="KW-0472">Membrane</keyword>
<keyword evidence="4" id="KW-1185">Reference proteome</keyword>
<evidence type="ECO:0000313" key="4">
    <source>
        <dbReference type="Proteomes" id="UP000294200"/>
    </source>
</evidence>
<gene>
    <name evidence="3" type="ORF">BZM27_42830</name>
</gene>
<comment type="caution">
    <text evidence="3">The sequence shown here is derived from an EMBL/GenBank/DDBJ whole genome shotgun (WGS) entry which is preliminary data.</text>
</comment>
<feature type="transmembrane region" description="Helical" evidence="2">
    <location>
        <begin position="55"/>
        <end position="76"/>
    </location>
</feature>
<protein>
    <submittedName>
        <fullName evidence="3">Uncharacterized protein</fullName>
    </submittedName>
</protein>
<evidence type="ECO:0000256" key="1">
    <source>
        <dbReference type="SAM" id="MobiDB-lite"/>
    </source>
</evidence>